<dbReference type="AlphaFoldDB" id="A0A1H4IY11"/>
<dbReference type="SUPFAM" id="SSF63825">
    <property type="entry name" value="YWTD domain"/>
    <property type="match status" value="1"/>
</dbReference>
<evidence type="ECO:0000313" key="2">
    <source>
        <dbReference type="Proteomes" id="UP000182409"/>
    </source>
</evidence>
<evidence type="ECO:0000313" key="1">
    <source>
        <dbReference type="EMBL" id="SEB38984.1"/>
    </source>
</evidence>
<sequence>MQQSWTRRHFLGAASLTMAAHGIRFAKALPPHEGATHAYVTVQDRDGHDGIQVLRSADGVWQKTHFIETFAPSAILLSAGEDLLFVANARNRFEGLPTASIESYRIDPHSRILTRIATRKLGLASVMPHAMALSPDGSLLVVAAAAGVYNILPVSLEGIPGEVTAVRKELRLNSESPTRMNFVSKNKLKVQDQHGTRLYHCDRDGMSQLQALPSSTQQQKPGPPLLVPGQRSVVFARFA</sequence>
<dbReference type="PROSITE" id="PS51318">
    <property type="entry name" value="TAT"/>
    <property type="match status" value="1"/>
</dbReference>
<dbReference type="RefSeq" id="WP_074655683.1">
    <property type="nucleotide sequence ID" value="NZ_FNSD01000001.1"/>
</dbReference>
<dbReference type="Proteomes" id="UP000182409">
    <property type="component" value="Unassembled WGS sequence"/>
</dbReference>
<dbReference type="InterPro" id="IPR015943">
    <property type="entry name" value="WD40/YVTN_repeat-like_dom_sf"/>
</dbReference>
<protein>
    <submittedName>
        <fullName evidence="1">Lactonase, 7-bladed beta-propeller</fullName>
    </submittedName>
</protein>
<proteinExistence type="predicted"/>
<dbReference type="EMBL" id="FNSD01000001">
    <property type="protein sequence ID" value="SEB38984.1"/>
    <property type="molecule type" value="Genomic_DNA"/>
</dbReference>
<accession>A0A1H4IY11</accession>
<name>A0A1H4IY11_9BACT</name>
<dbReference type="InterPro" id="IPR006311">
    <property type="entry name" value="TAT_signal"/>
</dbReference>
<organism evidence="1 2">
    <name type="scientific">Terriglobus roseus</name>
    <dbReference type="NCBI Taxonomy" id="392734"/>
    <lineage>
        <taxon>Bacteria</taxon>
        <taxon>Pseudomonadati</taxon>
        <taxon>Acidobacteriota</taxon>
        <taxon>Terriglobia</taxon>
        <taxon>Terriglobales</taxon>
        <taxon>Acidobacteriaceae</taxon>
        <taxon>Terriglobus</taxon>
    </lineage>
</organism>
<dbReference type="Gene3D" id="2.130.10.10">
    <property type="entry name" value="YVTN repeat-like/Quinoprotein amine dehydrogenase"/>
    <property type="match status" value="1"/>
</dbReference>
<dbReference type="OrthoDB" id="9790815at2"/>
<gene>
    <name evidence="1" type="ORF">SAMN05443244_0197</name>
</gene>
<reference evidence="1 2" key="1">
    <citation type="submission" date="2016-10" db="EMBL/GenBank/DDBJ databases">
        <authorList>
            <person name="de Groot N.N."/>
        </authorList>
    </citation>
    <scope>NUCLEOTIDE SEQUENCE [LARGE SCALE GENOMIC DNA]</scope>
    <source>
        <strain evidence="1 2">AB35.6</strain>
    </source>
</reference>